<organism evidence="1">
    <name type="scientific">Oryza meridionalis</name>
    <dbReference type="NCBI Taxonomy" id="40149"/>
    <lineage>
        <taxon>Eukaryota</taxon>
        <taxon>Viridiplantae</taxon>
        <taxon>Streptophyta</taxon>
        <taxon>Embryophyta</taxon>
        <taxon>Tracheophyta</taxon>
        <taxon>Spermatophyta</taxon>
        <taxon>Magnoliopsida</taxon>
        <taxon>Liliopsida</taxon>
        <taxon>Poales</taxon>
        <taxon>Poaceae</taxon>
        <taxon>BOP clade</taxon>
        <taxon>Oryzoideae</taxon>
        <taxon>Oryzeae</taxon>
        <taxon>Oryzinae</taxon>
        <taxon>Oryza</taxon>
    </lineage>
</organism>
<reference evidence="1" key="1">
    <citation type="submission" date="2015-04" db="UniProtKB">
        <authorList>
            <consortium name="EnsemblPlants"/>
        </authorList>
    </citation>
    <scope>IDENTIFICATION</scope>
</reference>
<dbReference type="EnsemblPlants" id="OMERI12G08340.1">
    <property type="protein sequence ID" value="OMERI12G08340.1"/>
    <property type="gene ID" value="OMERI12G08340"/>
</dbReference>
<sequence length="79" mass="8466">MMRPGFASIVSFSRLSRRSFASLTLGPHPCSRRLAAVVALIAHRREAFPSHQSQAHCSKMAASGNPAMAGAWSSQACRP</sequence>
<proteinExistence type="predicted"/>
<dbReference type="HOGENOM" id="CLU_2610086_0_0_1"/>
<evidence type="ECO:0000313" key="2">
    <source>
        <dbReference type="Proteomes" id="UP000008021"/>
    </source>
</evidence>
<accession>A0A0E0FC38</accession>
<dbReference type="AlphaFoldDB" id="A0A0E0FC38"/>
<dbReference type="Gramene" id="OMERI12G08340.1">
    <property type="protein sequence ID" value="OMERI12G08340.1"/>
    <property type="gene ID" value="OMERI12G08340"/>
</dbReference>
<evidence type="ECO:0000313" key="1">
    <source>
        <dbReference type="EnsemblPlants" id="OMERI12G08340.1"/>
    </source>
</evidence>
<name>A0A0E0FC38_9ORYZ</name>
<protein>
    <submittedName>
        <fullName evidence="1">Uncharacterized protein</fullName>
    </submittedName>
</protein>
<keyword evidence="2" id="KW-1185">Reference proteome</keyword>
<dbReference type="Proteomes" id="UP000008021">
    <property type="component" value="Chromosome 12"/>
</dbReference>
<reference evidence="1" key="2">
    <citation type="submission" date="2018-05" db="EMBL/GenBank/DDBJ databases">
        <title>OmerRS3 (Oryza meridionalis Reference Sequence Version 3).</title>
        <authorList>
            <person name="Zhang J."/>
            <person name="Kudrna D."/>
            <person name="Lee S."/>
            <person name="Talag J."/>
            <person name="Welchert J."/>
            <person name="Wing R.A."/>
        </authorList>
    </citation>
    <scope>NUCLEOTIDE SEQUENCE [LARGE SCALE GENOMIC DNA]</scope>
    <source>
        <strain evidence="1">cv. OR44</strain>
    </source>
</reference>